<protein>
    <submittedName>
        <fullName evidence="2">RRM domain-containing protein</fullName>
    </submittedName>
</protein>
<name>A0AC34GVJ2_9BILA</name>
<evidence type="ECO:0000313" key="2">
    <source>
        <dbReference type="WBParaSite" id="ES5_v2.g8668.t1"/>
    </source>
</evidence>
<reference evidence="2" key="1">
    <citation type="submission" date="2022-11" db="UniProtKB">
        <authorList>
            <consortium name="WormBaseParasite"/>
        </authorList>
    </citation>
    <scope>IDENTIFICATION</scope>
</reference>
<evidence type="ECO:0000313" key="1">
    <source>
        <dbReference type="Proteomes" id="UP000887579"/>
    </source>
</evidence>
<dbReference type="WBParaSite" id="ES5_v2.g8668.t1">
    <property type="protein sequence ID" value="ES5_v2.g8668.t1"/>
    <property type="gene ID" value="ES5_v2.g8668"/>
</dbReference>
<proteinExistence type="predicted"/>
<organism evidence="1 2">
    <name type="scientific">Panagrolaimus sp. ES5</name>
    <dbReference type="NCBI Taxonomy" id="591445"/>
    <lineage>
        <taxon>Eukaryota</taxon>
        <taxon>Metazoa</taxon>
        <taxon>Ecdysozoa</taxon>
        <taxon>Nematoda</taxon>
        <taxon>Chromadorea</taxon>
        <taxon>Rhabditida</taxon>
        <taxon>Tylenchina</taxon>
        <taxon>Panagrolaimomorpha</taxon>
        <taxon>Panagrolaimoidea</taxon>
        <taxon>Panagrolaimidae</taxon>
        <taxon>Panagrolaimus</taxon>
    </lineage>
</organism>
<dbReference type="Proteomes" id="UP000887579">
    <property type="component" value="Unplaced"/>
</dbReference>
<accession>A0AC34GVJ2</accession>
<sequence>MVKEEPRERSNGNGRDKDEQYRKLFVGGLSLQMTEEDLRTFYSQFGTITDCVVMKDPHTRRSRGFGFVTFTSMDEIDKAMNARPHVIHDKTIDPKRAVPREASQKNEANMSTKRLYVSGVRDDHTEKDFEDYFSKYGGIEKVEIIKDKSTGKYRGFAFISFDDYDPVDKCCLERQHMILNHRCDVKKALSREEIAKAQQMDRDRAERGSRSRGNTRGNNQWNDIRMEDRRGAAWGAPQPWGHPPGGYPGYYAPPATGGWGEPAASWAPPPATGGWQAPAAPAAWQAGGNYPPSVAGGYPQSGSRGYAQGGAGAYSQGAAGAYSQGGGAYSQSGAGAYSPEAQQWPAGSQSGGWSSQQNPRTY</sequence>